<gene>
    <name evidence="7" type="ORF">CY0110_02404</name>
</gene>
<dbReference type="AlphaFoldDB" id="A3IM84"/>
<dbReference type="InterPro" id="IPR052357">
    <property type="entry name" value="Orn_Lys_Arg_decarboxylase-I"/>
</dbReference>
<dbReference type="Pfam" id="PF03711">
    <property type="entry name" value="OKR_DC_1_C"/>
    <property type="match status" value="1"/>
</dbReference>
<evidence type="ECO:0000313" key="8">
    <source>
        <dbReference type="Proteomes" id="UP000003781"/>
    </source>
</evidence>
<dbReference type="Pfam" id="PF01276">
    <property type="entry name" value="OKR_DC_1"/>
    <property type="match status" value="1"/>
</dbReference>
<keyword evidence="3" id="KW-0210">Decarboxylase</keyword>
<dbReference type="InterPro" id="IPR036633">
    <property type="entry name" value="Prn/Lys/Arg_de-COase_C_sf"/>
</dbReference>
<comment type="cofactor">
    <cofactor evidence="1">
        <name>pyridoxal 5'-phosphate</name>
        <dbReference type="ChEBI" id="CHEBI:597326"/>
    </cofactor>
</comment>
<dbReference type="Proteomes" id="UP000003781">
    <property type="component" value="Unassembled WGS sequence"/>
</dbReference>
<dbReference type="SUPFAM" id="SSF55904">
    <property type="entry name" value="Ornithine decarboxylase C-terminal domain"/>
    <property type="match status" value="1"/>
</dbReference>
<dbReference type="InterPro" id="IPR015421">
    <property type="entry name" value="PyrdxlP-dep_Trfase_major"/>
</dbReference>
<keyword evidence="4" id="KW-0663">Pyridoxal phosphate</keyword>
<dbReference type="SUPFAM" id="SSF53383">
    <property type="entry name" value="PLP-dependent transferases"/>
    <property type="match status" value="1"/>
</dbReference>
<dbReference type="PANTHER" id="PTHR43277">
    <property type="entry name" value="ARGININE DECARBOXYLASE"/>
    <property type="match status" value="1"/>
</dbReference>
<dbReference type="InterPro" id="IPR015424">
    <property type="entry name" value="PyrdxlP-dep_Trfase"/>
</dbReference>
<organism evidence="7 8">
    <name type="scientific">Crocosphaera chwakensis CCY0110</name>
    <dbReference type="NCBI Taxonomy" id="391612"/>
    <lineage>
        <taxon>Bacteria</taxon>
        <taxon>Bacillati</taxon>
        <taxon>Cyanobacteriota</taxon>
        <taxon>Cyanophyceae</taxon>
        <taxon>Oscillatoriophycideae</taxon>
        <taxon>Chroococcales</taxon>
        <taxon>Aphanothecaceae</taxon>
        <taxon>Crocosphaera</taxon>
        <taxon>Crocosphaera chwakensis</taxon>
    </lineage>
</organism>
<accession>A3IM84</accession>
<name>A3IM84_9CHRO</name>
<dbReference type="InterPro" id="IPR000310">
    <property type="entry name" value="Orn/Lys/Arg_deCO2ase_major_dom"/>
</dbReference>
<feature type="domain" description="Orn/Lys/Arg decarboxylases family 1 pyridoxal-P attachment site" evidence="6">
    <location>
        <begin position="230"/>
        <end position="244"/>
    </location>
</feature>
<comment type="similarity">
    <text evidence="2">Belongs to the Orn/Lys/Arg decarboxylase class-I family.</text>
</comment>
<dbReference type="eggNOG" id="COG1982">
    <property type="taxonomic scope" value="Bacteria"/>
</dbReference>
<proteinExistence type="inferred from homology"/>
<sequence length="493" mass="53692">MTISSDSFFYRQQTTPLIDALITLKNKPDAAFYVPGHKRGQGVSDRLLSLLGKTVFQADLPELPELGNLFAPDEAIKQAQLLASEAFGADRSWFLVNGSTCGVIAAIVATCRPGDKIIVPRNAHQSVIMGLIISGAVPIFLNPEYDASWDLPLSITPSALEAALRENSNVKAVFLVYPTYHGVCGDIQTFAAITHRYNIPLLVDEAHGAHFRFHQALPPSALSMGADLSVQSTHKVLSAMTQASMLHIQGDRINTQSISQALQLVESTSPSYLLLASLDGARQQIALHGERLLTQTIELSKLAVEKINKIDNLSVLELTEKRPGFHDLDITRLTVNVTGLGITGLEVDDIFREKLEVTAELPMLSHLAFIISIGNTKEDINKLIDAFKTLNNYFCSSSNWLFSSSPHLLNPSPLKLSPRDAFFAPKQTVKIEQSIGKISGELICPYPPGIPILMPGEIITSEAIAYLIKIQELGGMISGCTDSKLKSMNVVIN</sequence>
<evidence type="ECO:0000256" key="5">
    <source>
        <dbReference type="ARBA" id="ARBA00023239"/>
    </source>
</evidence>
<dbReference type="EMBL" id="AAXW01000006">
    <property type="protein sequence ID" value="EAZ92540.1"/>
    <property type="molecule type" value="Genomic_DNA"/>
</dbReference>
<evidence type="ECO:0000256" key="1">
    <source>
        <dbReference type="ARBA" id="ARBA00001933"/>
    </source>
</evidence>
<dbReference type="PROSITE" id="PS00703">
    <property type="entry name" value="OKR_DC_1"/>
    <property type="match status" value="1"/>
</dbReference>
<evidence type="ECO:0000259" key="6">
    <source>
        <dbReference type="PROSITE" id="PS00703"/>
    </source>
</evidence>
<keyword evidence="8" id="KW-1185">Reference proteome</keyword>
<keyword evidence="5" id="KW-0456">Lyase</keyword>
<dbReference type="RefSeq" id="WP_008274465.1">
    <property type="nucleotide sequence ID" value="NZ_AAXW01000006.1"/>
</dbReference>
<dbReference type="GO" id="GO:0016831">
    <property type="term" value="F:carboxy-lyase activity"/>
    <property type="evidence" value="ECO:0007669"/>
    <property type="project" value="UniProtKB-KW"/>
</dbReference>
<evidence type="ECO:0000256" key="4">
    <source>
        <dbReference type="ARBA" id="ARBA00022898"/>
    </source>
</evidence>
<evidence type="ECO:0000313" key="7">
    <source>
        <dbReference type="EMBL" id="EAZ92540.1"/>
    </source>
</evidence>
<dbReference type="OrthoDB" id="9815233at2"/>
<dbReference type="CDD" id="cd00615">
    <property type="entry name" value="Orn_deC_like"/>
    <property type="match status" value="1"/>
</dbReference>
<dbReference type="InterPro" id="IPR008286">
    <property type="entry name" value="Prn/Lys/Arg_de-COase_C"/>
</dbReference>
<protein>
    <submittedName>
        <fullName evidence="7">Lysine decarboxylase</fullName>
    </submittedName>
</protein>
<dbReference type="Gene3D" id="3.40.640.10">
    <property type="entry name" value="Type I PLP-dependent aspartate aminotransferase-like (Major domain)"/>
    <property type="match status" value="1"/>
</dbReference>
<comment type="caution">
    <text evidence="7">The sequence shown here is derived from an EMBL/GenBank/DDBJ whole genome shotgun (WGS) entry which is preliminary data.</text>
</comment>
<evidence type="ECO:0000256" key="2">
    <source>
        <dbReference type="ARBA" id="ARBA00010671"/>
    </source>
</evidence>
<dbReference type="PANTHER" id="PTHR43277:SF4">
    <property type="entry name" value="ARGININE DECARBOXYLASE"/>
    <property type="match status" value="1"/>
</dbReference>
<dbReference type="Gene3D" id="3.90.100.10">
    <property type="entry name" value="Orn/Lys/Arg decarboxylase, C-terminal domain"/>
    <property type="match status" value="1"/>
</dbReference>
<reference evidence="7 8" key="1">
    <citation type="submission" date="2007-03" db="EMBL/GenBank/DDBJ databases">
        <authorList>
            <person name="Stal L."/>
            <person name="Ferriera S."/>
            <person name="Johnson J."/>
            <person name="Kravitz S."/>
            <person name="Beeson K."/>
            <person name="Sutton G."/>
            <person name="Rogers Y.-H."/>
            <person name="Friedman R."/>
            <person name="Frazier M."/>
            <person name="Venter J.C."/>
        </authorList>
    </citation>
    <scope>NUCLEOTIDE SEQUENCE [LARGE SCALE GENOMIC DNA]</scope>
    <source>
        <strain evidence="7 8">CCY0110</strain>
    </source>
</reference>
<evidence type="ECO:0000256" key="3">
    <source>
        <dbReference type="ARBA" id="ARBA00022793"/>
    </source>
</evidence>